<sequence length="459" mass="51450">MDHDTEADGDDALLARVSRAFAPYLLPPNDLNNVRQSLRGYIAAQINATQNPGQGLEGLRAEYVKAVRAHRAAKSRYDSSIARDRERVTTSASNTAESIARADPSSAVLLGQHIELSRLQEQHARLVTLQDELNALARTNRRFTTLDIRSKTTSEAVSAYPDTEREVARLNDALTRSVKGLERAVVDAHQHATRERSLLQDVKTQRRSDYDGVTPQQKLHALLVTRRELTAWLEESLEKCQGSSYEARGQQEQTHDIRNETASGEPGQLLDEQYEQYLEARRRVLAVVSSLKSPLPELPQESPDSSAVQMTRRSAEIRWAEEIKSVNLIETILLPALQQQSASRALLTFATERQADELQSTMNMLDRLSDESQILLAFPLLARSGRFEHAASAFGKKHAVEDEPKDEVLRRLEPWLFAAEAAETAASGTIEAHVKRGKESMERFAQSHAELHLLREWNG</sequence>
<reference evidence="2 3" key="1">
    <citation type="submission" date="2013-03" db="EMBL/GenBank/DDBJ databases">
        <title>The Genome Sequence of Capronia coronata CBS 617.96.</title>
        <authorList>
            <consortium name="The Broad Institute Genomics Platform"/>
            <person name="Cuomo C."/>
            <person name="de Hoog S."/>
            <person name="Gorbushina A."/>
            <person name="Walker B."/>
            <person name="Young S.K."/>
            <person name="Zeng Q."/>
            <person name="Gargeya S."/>
            <person name="Fitzgerald M."/>
            <person name="Haas B."/>
            <person name="Abouelleil A."/>
            <person name="Allen A.W."/>
            <person name="Alvarado L."/>
            <person name="Arachchi H.M."/>
            <person name="Berlin A.M."/>
            <person name="Chapman S.B."/>
            <person name="Gainer-Dewar J."/>
            <person name="Goldberg J."/>
            <person name="Griggs A."/>
            <person name="Gujja S."/>
            <person name="Hansen M."/>
            <person name="Howarth C."/>
            <person name="Imamovic A."/>
            <person name="Ireland A."/>
            <person name="Larimer J."/>
            <person name="McCowan C."/>
            <person name="Murphy C."/>
            <person name="Pearson M."/>
            <person name="Poon T.W."/>
            <person name="Priest M."/>
            <person name="Roberts A."/>
            <person name="Saif S."/>
            <person name="Shea T."/>
            <person name="Sisk P."/>
            <person name="Sykes S."/>
            <person name="Wortman J."/>
            <person name="Nusbaum C."/>
            <person name="Birren B."/>
        </authorList>
    </citation>
    <scope>NUCLEOTIDE SEQUENCE [LARGE SCALE GENOMIC DNA]</scope>
    <source>
        <strain evidence="2 3">CBS 617.96</strain>
    </source>
</reference>
<gene>
    <name evidence="2" type="ORF">A1O1_07844</name>
</gene>
<accession>W9YHL8</accession>
<feature type="region of interest" description="Disordered" evidence="1">
    <location>
        <begin position="243"/>
        <end position="267"/>
    </location>
</feature>
<dbReference type="RefSeq" id="XP_007726900.1">
    <property type="nucleotide sequence ID" value="XM_007728710.1"/>
</dbReference>
<evidence type="ECO:0000313" key="3">
    <source>
        <dbReference type="Proteomes" id="UP000019484"/>
    </source>
</evidence>
<dbReference type="EMBL" id="AMWN01000007">
    <property type="protein sequence ID" value="EXJ81779.1"/>
    <property type="molecule type" value="Genomic_DNA"/>
</dbReference>
<dbReference type="OrthoDB" id="5402392at2759"/>
<dbReference type="AlphaFoldDB" id="W9YHL8"/>
<dbReference type="GeneID" id="19162699"/>
<comment type="caution">
    <text evidence="2">The sequence shown here is derived from an EMBL/GenBank/DDBJ whole genome shotgun (WGS) entry which is preliminary data.</text>
</comment>
<evidence type="ECO:0000313" key="2">
    <source>
        <dbReference type="EMBL" id="EXJ81779.1"/>
    </source>
</evidence>
<dbReference type="HOGENOM" id="CLU_571110_0_0_1"/>
<dbReference type="Proteomes" id="UP000019484">
    <property type="component" value="Unassembled WGS sequence"/>
</dbReference>
<dbReference type="eggNOG" id="ENOG502S94T">
    <property type="taxonomic scope" value="Eukaryota"/>
</dbReference>
<protein>
    <submittedName>
        <fullName evidence="2">Uncharacterized protein</fullName>
    </submittedName>
</protein>
<name>W9YHL8_9EURO</name>
<keyword evidence="3" id="KW-1185">Reference proteome</keyword>
<organism evidence="2 3">
    <name type="scientific">Capronia coronata CBS 617.96</name>
    <dbReference type="NCBI Taxonomy" id="1182541"/>
    <lineage>
        <taxon>Eukaryota</taxon>
        <taxon>Fungi</taxon>
        <taxon>Dikarya</taxon>
        <taxon>Ascomycota</taxon>
        <taxon>Pezizomycotina</taxon>
        <taxon>Eurotiomycetes</taxon>
        <taxon>Chaetothyriomycetidae</taxon>
        <taxon>Chaetothyriales</taxon>
        <taxon>Herpotrichiellaceae</taxon>
        <taxon>Capronia</taxon>
    </lineage>
</organism>
<proteinExistence type="predicted"/>
<evidence type="ECO:0000256" key="1">
    <source>
        <dbReference type="SAM" id="MobiDB-lite"/>
    </source>
</evidence>